<protein>
    <submittedName>
        <fullName evidence="2">Uncharacterized protein</fullName>
    </submittedName>
</protein>
<comment type="caution">
    <text evidence="2">The sequence shown here is derived from an EMBL/GenBank/DDBJ whole genome shotgun (WGS) entry which is preliminary data.</text>
</comment>
<evidence type="ECO:0000313" key="3">
    <source>
        <dbReference type="Proteomes" id="UP000765509"/>
    </source>
</evidence>
<dbReference type="Proteomes" id="UP000765509">
    <property type="component" value="Unassembled WGS sequence"/>
</dbReference>
<keyword evidence="3" id="KW-1185">Reference proteome</keyword>
<sequence length="116" mass="12766">MTPTRSESNYSIKSNGSGPGHSSDKYKRQKCQPRGEAQMEFAKTSTSSQRFASTFETLIGSTEADITAITVVKPEPFPTGKNRDIPVLVQELLYGRKTTRVGTSAKSLDRHNELLS</sequence>
<organism evidence="2 3">
    <name type="scientific">Austropuccinia psidii MF-1</name>
    <dbReference type="NCBI Taxonomy" id="1389203"/>
    <lineage>
        <taxon>Eukaryota</taxon>
        <taxon>Fungi</taxon>
        <taxon>Dikarya</taxon>
        <taxon>Basidiomycota</taxon>
        <taxon>Pucciniomycotina</taxon>
        <taxon>Pucciniomycetes</taxon>
        <taxon>Pucciniales</taxon>
        <taxon>Sphaerophragmiaceae</taxon>
        <taxon>Austropuccinia</taxon>
    </lineage>
</organism>
<dbReference type="AlphaFoldDB" id="A0A9Q3PBV5"/>
<reference evidence="2" key="1">
    <citation type="submission" date="2021-03" db="EMBL/GenBank/DDBJ databases">
        <title>Draft genome sequence of rust myrtle Austropuccinia psidii MF-1, a brazilian biotype.</title>
        <authorList>
            <person name="Quecine M.C."/>
            <person name="Pachon D.M.R."/>
            <person name="Bonatelli M.L."/>
            <person name="Correr F.H."/>
            <person name="Franceschini L.M."/>
            <person name="Leite T.F."/>
            <person name="Margarido G.R.A."/>
            <person name="Almeida C.A."/>
            <person name="Ferrarezi J.A."/>
            <person name="Labate C.A."/>
        </authorList>
    </citation>
    <scope>NUCLEOTIDE SEQUENCE</scope>
    <source>
        <strain evidence="2">MF-1</strain>
    </source>
</reference>
<accession>A0A9Q3PBV5</accession>
<name>A0A9Q3PBV5_9BASI</name>
<feature type="compositionally biased region" description="Polar residues" evidence="1">
    <location>
        <begin position="1"/>
        <end position="16"/>
    </location>
</feature>
<feature type="region of interest" description="Disordered" evidence="1">
    <location>
        <begin position="1"/>
        <end position="47"/>
    </location>
</feature>
<dbReference type="EMBL" id="AVOT02061950">
    <property type="protein sequence ID" value="MBW0555082.1"/>
    <property type="molecule type" value="Genomic_DNA"/>
</dbReference>
<proteinExistence type="predicted"/>
<gene>
    <name evidence="2" type="ORF">O181_094797</name>
</gene>
<evidence type="ECO:0000313" key="2">
    <source>
        <dbReference type="EMBL" id="MBW0555082.1"/>
    </source>
</evidence>
<evidence type="ECO:0000256" key="1">
    <source>
        <dbReference type="SAM" id="MobiDB-lite"/>
    </source>
</evidence>